<comment type="similarity">
    <text evidence="1">Belongs to the UPF0270 family.</text>
</comment>
<name>A0ABS5S8F2_9BACT</name>
<keyword evidence="3" id="KW-1185">Reference proteome</keyword>
<evidence type="ECO:0000313" key="3">
    <source>
        <dbReference type="Proteomes" id="UP000756860"/>
    </source>
</evidence>
<dbReference type="InterPro" id="IPR010648">
    <property type="entry name" value="UPF0270"/>
</dbReference>
<dbReference type="Proteomes" id="UP000756860">
    <property type="component" value="Unassembled WGS sequence"/>
</dbReference>
<accession>A0ABS5S8F2</accession>
<organism evidence="2 3">
    <name type="scientific">Geomobilimonas luticola</name>
    <dbReference type="NCBI Taxonomy" id="1114878"/>
    <lineage>
        <taxon>Bacteria</taxon>
        <taxon>Pseudomonadati</taxon>
        <taxon>Thermodesulfobacteriota</taxon>
        <taxon>Desulfuromonadia</taxon>
        <taxon>Geobacterales</taxon>
        <taxon>Geobacteraceae</taxon>
        <taxon>Geomobilimonas</taxon>
    </lineage>
</organism>
<protein>
    <submittedName>
        <fullName evidence="2">YheU family protein</fullName>
    </submittedName>
</protein>
<dbReference type="EMBL" id="JAHCVK010000001">
    <property type="protein sequence ID" value="MBT0651651.1"/>
    <property type="molecule type" value="Genomic_DNA"/>
</dbReference>
<dbReference type="RefSeq" id="WP_214173655.1">
    <property type="nucleotide sequence ID" value="NZ_JAHCVK010000001.1"/>
</dbReference>
<comment type="caution">
    <text evidence="2">The sequence shown here is derived from an EMBL/GenBank/DDBJ whole genome shotgun (WGS) entry which is preliminary data.</text>
</comment>
<gene>
    <name evidence="2" type="ORF">KI810_01160</name>
</gene>
<proteinExistence type="inferred from homology"/>
<reference evidence="2 3" key="1">
    <citation type="submission" date="2021-05" db="EMBL/GenBank/DDBJ databases">
        <title>The draft genome of Geobacter luticola JCM 17780.</title>
        <authorList>
            <person name="Xu Z."/>
            <person name="Masuda Y."/>
            <person name="Itoh H."/>
            <person name="Senoo K."/>
        </authorList>
    </citation>
    <scope>NUCLEOTIDE SEQUENCE [LARGE SCALE GENOMIC DNA]</scope>
    <source>
        <strain evidence="2 3">JCM 17780</strain>
    </source>
</reference>
<dbReference type="SUPFAM" id="SSF118001">
    <property type="entry name" value="YehU-like"/>
    <property type="match status" value="1"/>
</dbReference>
<dbReference type="Pfam" id="PF06794">
    <property type="entry name" value="UPF0270"/>
    <property type="match status" value="1"/>
</dbReference>
<evidence type="ECO:0000313" key="2">
    <source>
        <dbReference type="EMBL" id="MBT0651651.1"/>
    </source>
</evidence>
<dbReference type="Gene3D" id="1.10.10.610">
    <property type="entry name" value="YehU-like"/>
    <property type="match status" value="1"/>
</dbReference>
<evidence type="ECO:0000256" key="1">
    <source>
        <dbReference type="ARBA" id="ARBA00006450"/>
    </source>
</evidence>
<dbReference type="InterPro" id="IPR036685">
    <property type="entry name" value="YehU-like_sf"/>
</dbReference>
<sequence>MPKDQPTNYREEGVEVPYERIPPATLRTIIEEFVTREWSDLGDGDYTLEKKVEQVMQQLRERKAKVVVDLVSETANIVISR</sequence>